<evidence type="ECO:0000259" key="1">
    <source>
        <dbReference type="Pfam" id="PF00881"/>
    </source>
</evidence>
<reference evidence="3" key="1">
    <citation type="submission" date="2015-05" db="EMBL/GenBank/DDBJ databases">
        <authorList>
            <consortium name="Pathogen Informatics"/>
        </authorList>
    </citation>
    <scope>NUCLEOTIDE SEQUENCE [LARGE SCALE GENOMIC DNA]</scope>
    <source>
        <strain evidence="3">L1-83</strain>
    </source>
</reference>
<dbReference type="AlphaFoldDB" id="A0A0M6WIF1"/>
<proteinExistence type="predicted"/>
<dbReference type="Proteomes" id="UP000049828">
    <property type="component" value="Unassembled WGS sequence"/>
</dbReference>
<dbReference type="InterPro" id="IPR000415">
    <property type="entry name" value="Nitroreductase-like"/>
</dbReference>
<evidence type="ECO:0000313" key="2">
    <source>
        <dbReference type="EMBL" id="CRL35979.1"/>
    </source>
</evidence>
<feature type="domain" description="Nitroreductase" evidence="1">
    <location>
        <begin position="5"/>
        <end position="41"/>
    </location>
</feature>
<dbReference type="EMBL" id="CVRS01000062">
    <property type="protein sequence ID" value="CRL35979.1"/>
    <property type="molecule type" value="Genomic_DNA"/>
</dbReference>
<dbReference type="STRING" id="360807.ERS852392_01906"/>
<dbReference type="Gene3D" id="3.40.109.10">
    <property type="entry name" value="NADH Oxidase"/>
    <property type="match status" value="1"/>
</dbReference>
<keyword evidence="3" id="KW-1185">Reference proteome</keyword>
<name>A0A0M6WIF1_9FIRM</name>
<gene>
    <name evidence="2" type="ORF">RIL183_18221</name>
</gene>
<sequence length="41" mass="4763">MNSIFHRVSIRKYQEKKIEQEKVEQLLRAAMAASSACNQQP</sequence>
<dbReference type="GeneID" id="75164344"/>
<accession>A0A0M6WIF1</accession>
<dbReference type="SUPFAM" id="SSF55469">
    <property type="entry name" value="FMN-dependent nitroreductase-like"/>
    <property type="match status" value="1"/>
</dbReference>
<evidence type="ECO:0000313" key="3">
    <source>
        <dbReference type="Proteomes" id="UP000049828"/>
    </source>
</evidence>
<dbReference type="InterPro" id="IPR029479">
    <property type="entry name" value="Nitroreductase"/>
</dbReference>
<dbReference type="Pfam" id="PF00881">
    <property type="entry name" value="Nitroreductase"/>
    <property type="match status" value="1"/>
</dbReference>
<organism evidence="2 3">
    <name type="scientific">Roseburia inulinivorans</name>
    <dbReference type="NCBI Taxonomy" id="360807"/>
    <lineage>
        <taxon>Bacteria</taxon>
        <taxon>Bacillati</taxon>
        <taxon>Bacillota</taxon>
        <taxon>Clostridia</taxon>
        <taxon>Lachnospirales</taxon>
        <taxon>Lachnospiraceae</taxon>
        <taxon>Roseburia</taxon>
    </lineage>
</organism>
<dbReference type="GO" id="GO:0016491">
    <property type="term" value="F:oxidoreductase activity"/>
    <property type="evidence" value="ECO:0007669"/>
    <property type="project" value="InterPro"/>
</dbReference>
<protein>
    <recommendedName>
        <fullName evidence="1">Nitroreductase domain-containing protein</fullName>
    </recommendedName>
</protein>
<dbReference type="RefSeq" id="WP_007882565.1">
    <property type="nucleotide sequence ID" value="NZ_CVRS01000062.1"/>
</dbReference>